<gene>
    <name evidence="2" type="ORF">GSLYS_00009846001</name>
</gene>
<reference evidence="2 3" key="1">
    <citation type="submission" date="2024-04" db="EMBL/GenBank/DDBJ databases">
        <authorList>
            <consortium name="Genoscope - CEA"/>
            <person name="William W."/>
        </authorList>
    </citation>
    <scope>NUCLEOTIDE SEQUENCE [LARGE SCALE GENOMIC DNA]</scope>
</reference>
<dbReference type="AlphaFoldDB" id="A0AAV2HUD7"/>
<dbReference type="EMBL" id="CAXITT010000214">
    <property type="protein sequence ID" value="CAL1535886.1"/>
    <property type="molecule type" value="Genomic_DNA"/>
</dbReference>
<feature type="region of interest" description="Disordered" evidence="1">
    <location>
        <begin position="1"/>
        <end position="32"/>
    </location>
</feature>
<feature type="compositionally biased region" description="Basic and acidic residues" evidence="1">
    <location>
        <begin position="9"/>
        <end position="19"/>
    </location>
</feature>
<feature type="non-terminal residue" evidence="2">
    <location>
        <position position="418"/>
    </location>
</feature>
<evidence type="ECO:0000313" key="3">
    <source>
        <dbReference type="Proteomes" id="UP001497497"/>
    </source>
</evidence>
<protein>
    <submittedName>
        <fullName evidence="2">Uncharacterized protein</fullName>
    </submittedName>
</protein>
<organism evidence="2 3">
    <name type="scientific">Lymnaea stagnalis</name>
    <name type="common">Great pond snail</name>
    <name type="synonym">Helix stagnalis</name>
    <dbReference type="NCBI Taxonomy" id="6523"/>
    <lineage>
        <taxon>Eukaryota</taxon>
        <taxon>Metazoa</taxon>
        <taxon>Spiralia</taxon>
        <taxon>Lophotrochozoa</taxon>
        <taxon>Mollusca</taxon>
        <taxon>Gastropoda</taxon>
        <taxon>Heterobranchia</taxon>
        <taxon>Euthyneura</taxon>
        <taxon>Panpulmonata</taxon>
        <taxon>Hygrophila</taxon>
        <taxon>Lymnaeoidea</taxon>
        <taxon>Lymnaeidae</taxon>
        <taxon>Lymnaea</taxon>
    </lineage>
</organism>
<sequence>MRLCNQLEGYKDDESDAQKSKGTPQSAFQYGDHRFYPGDKLISPFKNQANLQPGQGCVASQGAESHYSYSSRVKMEESKQCASNTEKETRAFAQSGALPEADDWLKTRPRSPKALNGNMGNETKIGRPSKRWSTDGVLLFHDTSSQQVLYPTDPRSRKRERSLWRPSKATIFFSTLPQDLKGPTQMDALFMNEPQMWDGDFREEGDDHFPSEHTLATSRELNEAMRKVKALQQSKREMAKLFPSTRSPIDSFAENVNRTNLPHKSRFELQLKYRNILSLMKRQDFLQWEAETSSRAEKFVFPANDETSKNPWPWRSGKFVASRRRAAKWSPAQSQQSSYKSLLLKLQKSPLVTAVSCQSENDTSLTRSRVKISDSSWSQENKQSFAFVRRELDQFNKVPKPSSQLFDGPLDISDDTGS</sequence>
<feature type="region of interest" description="Disordered" evidence="1">
    <location>
        <begin position="80"/>
        <end position="130"/>
    </location>
</feature>
<proteinExistence type="predicted"/>
<dbReference type="Proteomes" id="UP001497497">
    <property type="component" value="Unassembled WGS sequence"/>
</dbReference>
<comment type="caution">
    <text evidence="2">The sequence shown here is derived from an EMBL/GenBank/DDBJ whole genome shotgun (WGS) entry which is preliminary data.</text>
</comment>
<accession>A0AAV2HUD7</accession>
<feature type="compositionally biased region" description="Basic and acidic residues" evidence="1">
    <location>
        <begin position="80"/>
        <end position="90"/>
    </location>
</feature>
<name>A0AAV2HUD7_LYMST</name>
<evidence type="ECO:0000313" key="2">
    <source>
        <dbReference type="EMBL" id="CAL1535886.1"/>
    </source>
</evidence>
<evidence type="ECO:0000256" key="1">
    <source>
        <dbReference type="SAM" id="MobiDB-lite"/>
    </source>
</evidence>
<feature type="region of interest" description="Disordered" evidence="1">
    <location>
        <begin position="398"/>
        <end position="418"/>
    </location>
</feature>
<keyword evidence="3" id="KW-1185">Reference proteome</keyword>